<feature type="signal peptide" evidence="5">
    <location>
        <begin position="1"/>
        <end position="22"/>
    </location>
</feature>
<dbReference type="STRING" id="7719.ENSCINP00000026135"/>
<dbReference type="Proteomes" id="UP000008144">
    <property type="component" value="Chromosome 4"/>
</dbReference>
<protein>
    <recommendedName>
        <fullName evidence="4">tRNA (32-2'-O)-methyltransferase regulator THADA</fullName>
    </recommendedName>
</protein>
<dbReference type="InParanoid" id="F6YB51"/>
<dbReference type="SUPFAM" id="SSF48371">
    <property type="entry name" value="ARM repeat"/>
    <property type="match status" value="1"/>
</dbReference>
<dbReference type="InterPro" id="IPR016024">
    <property type="entry name" value="ARM-type_fold"/>
</dbReference>
<keyword evidence="9" id="KW-1185">Reference proteome</keyword>
<dbReference type="PANTHER" id="PTHR14387:SF7">
    <property type="entry name" value="THYROID ADENOMA-ASSOCIATED PROTEIN"/>
    <property type="match status" value="1"/>
</dbReference>
<reference evidence="8" key="4">
    <citation type="submission" date="2025-09" db="UniProtKB">
        <authorList>
            <consortium name="Ensembl"/>
        </authorList>
    </citation>
    <scope>IDENTIFICATION</scope>
</reference>
<feature type="domain" description="DUF2428" evidence="6">
    <location>
        <begin position="3"/>
        <end position="100"/>
    </location>
</feature>
<name>F6YB51_CIOIN</name>
<dbReference type="GO" id="GO:0008033">
    <property type="term" value="P:tRNA processing"/>
    <property type="evidence" value="ECO:0007669"/>
    <property type="project" value="UniProtKB-KW"/>
</dbReference>
<dbReference type="InterPro" id="IPR019442">
    <property type="entry name" value="THADA/TRM732_DUF2428"/>
</dbReference>
<evidence type="ECO:0000256" key="4">
    <source>
        <dbReference type="ARBA" id="ARBA00035698"/>
    </source>
</evidence>
<evidence type="ECO:0000259" key="6">
    <source>
        <dbReference type="Pfam" id="PF10350"/>
    </source>
</evidence>
<dbReference type="Ensembl" id="ENSCINT00000026381.2">
    <property type="protein sequence ID" value="ENSCINP00000026135.2"/>
    <property type="gene ID" value="ENSCING00000014447.2"/>
</dbReference>
<evidence type="ECO:0000256" key="3">
    <source>
        <dbReference type="ARBA" id="ARBA00035625"/>
    </source>
</evidence>
<organism evidence="8 9">
    <name type="scientific">Ciona intestinalis</name>
    <name type="common">Transparent sea squirt</name>
    <name type="synonym">Ascidia intestinalis</name>
    <dbReference type="NCBI Taxonomy" id="7719"/>
    <lineage>
        <taxon>Eukaryota</taxon>
        <taxon>Metazoa</taxon>
        <taxon>Chordata</taxon>
        <taxon>Tunicata</taxon>
        <taxon>Ascidiacea</taxon>
        <taxon>Phlebobranchia</taxon>
        <taxon>Cionidae</taxon>
        <taxon>Ciona</taxon>
    </lineage>
</organism>
<accession>F6YB51</accession>
<evidence type="ECO:0000256" key="5">
    <source>
        <dbReference type="SAM" id="SignalP"/>
    </source>
</evidence>
<dbReference type="GeneTree" id="ENSGT00390000015500"/>
<reference evidence="8" key="2">
    <citation type="journal article" date="2008" name="Genome Biol.">
        <title>Improved genome assembly and evidence-based global gene model set for the chordate Ciona intestinalis: new insight into intron and operon populations.</title>
        <authorList>
            <person name="Satou Y."/>
            <person name="Mineta K."/>
            <person name="Ogasawara M."/>
            <person name="Sasakura Y."/>
            <person name="Shoguchi E."/>
            <person name="Ueno K."/>
            <person name="Yamada L."/>
            <person name="Matsumoto J."/>
            <person name="Wasserscheid J."/>
            <person name="Dewar K."/>
            <person name="Wiley G.B."/>
            <person name="Macmil S.L."/>
            <person name="Roe B.A."/>
            <person name="Zeller R.W."/>
            <person name="Hastings K.E."/>
            <person name="Lemaire P."/>
            <person name="Lindquist E."/>
            <person name="Endo T."/>
            <person name="Hotta K."/>
            <person name="Inaba K."/>
        </authorList>
    </citation>
    <scope>NUCLEOTIDE SEQUENCE [LARGE SCALE GENOMIC DNA]</scope>
    <source>
        <strain evidence="8">wild type</strain>
    </source>
</reference>
<dbReference type="Pfam" id="PF10350">
    <property type="entry name" value="DUF2428"/>
    <property type="match status" value="1"/>
</dbReference>
<dbReference type="Pfam" id="PF25151">
    <property type="entry name" value="TPR_Trm732_C"/>
    <property type="match status" value="1"/>
</dbReference>
<dbReference type="EMBL" id="EAAA01001848">
    <property type="status" value="NOT_ANNOTATED_CDS"/>
    <property type="molecule type" value="Genomic_DNA"/>
</dbReference>
<dbReference type="InterPro" id="IPR056842">
    <property type="entry name" value="THADA-like_TPR_C"/>
</dbReference>
<evidence type="ECO:0000256" key="2">
    <source>
        <dbReference type="ARBA" id="ARBA00022694"/>
    </source>
</evidence>
<dbReference type="PANTHER" id="PTHR14387">
    <property type="entry name" value="THADA/DEATH RECEPTOR INTERACTING PROTEIN"/>
    <property type="match status" value="1"/>
</dbReference>
<proteinExistence type="inferred from homology"/>
<keyword evidence="5" id="KW-0732">Signal</keyword>
<reference evidence="8" key="3">
    <citation type="submission" date="2025-08" db="UniProtKB">
        <authorList>
            <consortium name="Ensembl"/>
        </authorList>
    </citation>
    <scope>IDENTIFICATION</scope>
</reference>
<dbReference type="AlphaFoldDB" id="F6YB51"/>
<evidence type="ECO:0000256" key="1">
    <source>
        <dbReference type="ARBA" id="ARBA00010409"/>
    </source>
</evidence>
<feature type="domain" description="tRNA (32-2'-O)-methyltransferase regulator THADA-like C-terminal TPR repeats region" evidence="7">
    <location>
        <begin position="102"/>
        <end position="253"/>
    </location>
</feature>
<comment type="similarity">
    <text evidence="1">Belongs to the THADA family.</text>
</comment>
<comment type="function">
    <text evidence="3">Together with methyltransferase FTSJ1, methylates the 2'-O-ribose of nucleotides at position 32 of the anticodon loop of substrate tRNAs.</text>
</comment>
<dbReference type="InterPro" id="IPR051954">
    <property type="entry name" value="tRNA_methyltransferase_THADA"/>
</dbReference>
<evidence type="ECO:0000259" key="7">
    <source>
        <dbReference type="Pfam" id="PF25151"/>
    </source>
</evidence>
<feature type="chain" id="PRO_5003345835" description="tRNA (32-2'-O)-methyltransferase regulator THADA" evidence="5">
    <location>
        <begin position="23"/>
        <end position="372"/>
    </location>
</feature>
<dbReference type="HOGENOM" id="CLU_745033_0_0_1"/>
<evidence type="ECO:0000313" key="8">
    <source>
        <dbReference type="Ensembl" id="ENSCINP00000026135.2"/>
    </source>
</evidence>
<keyword evidence="2" id="KW-0819">tRNA processing</keyword>
<evidence type="ECO:0000313" key="9">
    <source>
        <dbReference type="Proteomes" id="UP000008144"/>
    </source>
</evidence>
<sequence length="372" mass="41932">MICVTRRSAGLPFLLQALLGSAKFPQGQECLNYIVKSLFKLVESITLNGSDVAVPSDSTIHALNILRGLVKDASLGDEMLPYLSTCLKVAIVGFTSNNWQIRNASTLLFSSIIIRVFGVMKNFESSDKNRLSSYEFFTRMPELHQFFLQRLEEITKSDDLPKHTGLYPLLLVLSRLYPTATRTNSRLNKYIPLIVRCRQSPIYKCRVMAANALLSVLPQHEYRKVISQLFISLKKAVISRNSLHGTLIQLKALISSKNCSNTFPNICSQLICEEITEQIKSSKCMVVYASYIDLIIDVFLLNNPLSEDFQPRVKETLLCFIIDCLQYLKQTCTLTPGSTMFYTSFAKLLVYAQLSGIFTDGIKTCLQSNVLE</sequence>
<reference evidence="9" key="1">
    <citation type="journal article" date="2002" name="Science">
        <title>The draft genome of Ciona intestinalis: insights into chordate and vertebrate origins.</title>
        <authorList>
            <person name="Dehal P."/>
            <person name="Satou Y."/>
            <person name="Campbell R.K."/>
            <person name="Chapman J."/>
            <person name="Degnan B."/>
            <person name="De Tomaso A."/>
            <person name="Davidson B."/>
            <person name="Di Gregorio A."/>
            <person name="Gelpke M."/>
            <person name="Goodstein D.M."/>
            <person name="Harafuji N."/>
            <person name="Hastings K.E."/>
            <person name="Ho I."/>
            <person name="Hotta K."/>
            <person name="Huang W."/>
            <person name="Kawashima T."/>
            <person name="Lemaire P."/>
            <person name="Martinez D."/>
            <person name="Meinertzhagen I.A."/>
            <person name="Necula S."/>
            <person name="Nonaka M."/>
            <person name="Putnam N."/>
            <person name="Rash S."/>
            <person name="Saiga H."/>
            <person name="Satake M."/>
            <person name="Terry A."/>
            <person name="Yamada L."/>
            <person name="Wang H.G."/>
            <person name="Awazu S."/>
            <person name="Azumi K."/>
            <person name="Boore J."/>
            <person name="Branno M."/>
            <person name="Chin-Bow S."/>
            <person name="DeSantis R."/>
            <person name="Doyle S."/>
            <person name="Francino P."/>
            <person name="Keys D.N."/>
            <person name="Haga S."/>
            <person name="Hayashi H."/>
            <person name="Hino K."/>
            <person name="Imai K.S."/>
            <person name="Inaba K."/>
            <person name="Kano S."/>
            <person name="Kobayashi K."/>
            <person name="Kobayashi M."/>
            <person name="Lee B.I."/>
            <person name="Makabe K.W."/>
            <person name="Manohar C."/>
            <person name="Matassi G."/>
            <person name="Medina M."/>
            <person name="Mochizuki Y."/>
            <person name="Mount S."/>
            <person name="Morishita T."/>
            <person name="Miura S."/>
            <person name="Nakayama A."/>
            <person name="Nishizaka S."/>
            <person name="Nomoto H."/>
            <person name="Ohta F."/>
            <person name="Oishi K."/>
            <person name="Rigoutsos I."/>
            <person name="Sano M."/>
            <person name="Sasaki A."/>
            <person name="Sasakura Y."/>
            <person name="Shoguchi E."/>
            <person name="Shin-i T."/>
            <person name="Spagnuolo A."/>
            <person name="Stainier D."/>
            <person name="Suzuki M.M."/>
            <person name="Tassy O."/>
            <person name="Takatori N."/>
            <person name="Tokuoka M."/>
            <person name="Yagi K."/>
            <person name="Yoshizaki F."/>
            <person name="Wada S."/>
            <person name="Zhang C."/>
            <person name="Hyatt P.D."/>
            <person name="Larimer F."/>
            <person name="Detter C."/>
            <person name="Doggett N."/>
            <person name="Glavina T."/>
            <person name="Hawkins T."/>
            <person name="Richardson P."/>
            <person name="Lucas S."/>
            <person name="Kohara Y."/>
            <person name="Levine M."/>
            <person name="Satoh N."/>
            <person name="Rokhsar D.S."/>
        </authorList>
    </citation>
    <scope>NUCLEOTIDE SEQUENCE [LARGE SCALE GENOMIC DNA]</scope>
</reference>